<comment type="subcellular location">
    <subcellularLocation>
        <location evidence="2 7">Cytoplasmic vesicle membrane</location>
        <topology evidence="2 7">Peripheral membrane protein</topology>
        <orientation evidence="2 7">Cytoplasmic side</orientation>
    </subcellularLocation>
    <subcellularLocation>
        <location evidence="7">Membrane</location>
        <location evidence="7">Coated pit</location>
        <topology evidence="7">Peripheral membrane protein</topology>
        <orientation evidence="7">Cytoplasmic side</orientation>
    </subcellularLocation>
    <text evidence="7">Cytoplasmic face of coated pits and vesicles.</text>
</comment>
<feature type="region of interest" description="Disordered" evidence="8">
    <location>
        <begin position="35"/>
        <end position="102"/>
    </location>
</feature>
<dbReference type="InterPro" id="IPR000996">
    <property type="entry name" value="Clathrin_L-chain"/>
</dbReference>
<protein>
    <recommendedName>
        <fullName evidence="7">Clathrin light chain</fullName>
    </recommendedName>
</protein>
<dbReference type="AlphaFoldDB" id="A0A6I9R0K6"/>
<feature type="compositionally biased region" description="Polar residues" evidence="8">
    <location>
        <begin position="298"/>
        <end position="308"/>
    </location>
</feature>
<dbReference type="GO" id="GO:0030132">
    <property type="term" value="C:clathrin coat of coated pit"/>
    <property type="evidence" value="ECO:0007669"/>
    <property type="project" value="InterPro"/>
</dbReference>
<evidence type="ECO:0000256" key="6">
    <source>
        <dbReference type="ARBA" id="ARBA00023329"/>
    </source>
</evidence>
<feature type="compositionally biased region" description="Pro residues" evidence="8">
    <location>
        <begin position="262"/>
        <end position="273"/>
    </location>
</feature>
<dbReference type="GO" id="GO:0005198">
    <property type="term" value="F:structural molecule activity"/>
    <property type="evidence" value="ECO:0007669"/>
    <property type="project" value="InterPro"/>
</dbReference>
<feature type="compositionally biased region" description="Basic and acidic residues" evidence="8">
    <location>
        <begin position="275"/>
        <end position="284"/>
    </location>
</feature>
<dbReference type="GO" id="GO:0072583">
    <property type="term" value="P:clathrin-dependent endocytosis"/>
    <property type="evidence" value="ECO:0007669"/>
    <property type="project" value="TreeGrafter"/>
</dbReference>
<proteinExistence type="inferred from homology"/>
<name>A0A6I9R0K6_ELAGV</name>
<organism evidence="9 10">
    <name type="scientific">Elaeis guineensis var. tenera</name>
    <name type="common">Oil palm</name>
    <dbReference type="NCBI Taxonomy" id="51953"/>
    <lineage>
        <taxon>Eukaryota</taxon>
        <taxon>Viridiplantae</taxon>
        <taxon>Streptophyta</taxon>
        <taxon>Embryophyta</taxon>
        <taxon>Tracheophyta</taxon>
        <taxon>Spermatophyta</taxon>
        <taxon>Magnoliopsida</taxon>
        <taxon>Liliopsida</taxon>
        <taxon>Arecaceae</taxon>
        <taxon>Arecoideae</taxon>
        <taxon>Cocoseae</taxon>
        <taxon>Elaeidinae</taxon>
        <taxon>Elaeis</taxon>
    </lineage>
</organism>
<dbReference type="PANTHER" id="PTHR10639:SF7">
    <property type="entry name" value="CLATHRIN LIGHT CHAIN"/>
    <property type="match status" value="1"/>
</dbReference>
<evidence type="ECO:0000256" key="3">
    <source>
        <dbReference type="ARBA" id="ARBA00005263"/>
    </source>
</evidence>
<keyword evidence="4 7" id="KW-0472">Membrane</keyword>
<dbReference type="KEGG" id="egu:105042804"/>
<evidence type="ECO:0000313" key="9">
    <source>
        <dbReference type="Proteomes" id="UP000504607"/>
    </source>
</evidence>
<dbReference type="GO" id="GO:0006886">
    <property type="term" value="P:intracellular protein transport"/>
    <property type="evidence" value="ECO:0007669"/>
    <property type="project" value="InterPro"/>
</dbReference>
<dbReference type="RefSeq" id="XP_010918429.1">
    <property type="nucleotide sequence ID" value="XM_010920127.3"/>
</dbReference>
<accession>A0A6I9R0K6</accession>
<feature type="compositionally biased region" description="Low complexity" evidence="8">
    <location>
        <begin position="285"/>
        <end position="294"/>
    </location>
</feature>
<reference evidence="10" key="1">
    <citation type="submission" date="2025-08" db="UniProtKB">
        <authorList>
            <consortium name="RefSeq"/>
        </authorList>
    </citation>
    <scope>IDENTIFICATION</scope>
</reference>
<evidence type="ECO:0000256" key="5">
    <source>
        <dbReference type="ARBA" id="ARBA00023176"/>
    </source>
</evidence>
<dbReference type="Pfam" id="PF01086">
    <property type="entry name" value="Clathrin_lg_ch"/>
    <property type="match status" value="1"/>
</dbReference>
<evidence type="ECO:0000256" key="7">
    <source>
        <dbReference type="RuleBase" id="RU363137"/>
    </source>
</evidence>
<evidence type="ECO:0000256" key="4">
    <source>
        <dbReference type="ARBA" id="ARBA00023136"/>
    </source>
</evidence>
<keyword evidence="5 7" id="KW-0168">Coated pit</keyword>
<dbReference type="GO" id="GO:0030130">
    <property type="term" value="C:clathrin coat of trans-Golgi network vesicle"/>
    <property type="evidence" value="ECO:0007669"/>
    <property type="project" value="InterPro"/>
</dbReference>
<dbReference type="Proteomes" id="UP000504607">
    <property type="component" value="Chromosome 4"/>
</dbReference>
<dbReference type="InParanoid" id="A0A6I9R0K6"/>
<dbReference type="GO" id="GO:0032050">
    <property type="term" value="F:clathrin heavy chain binding"/>
    <property type="evidence" value="ECO:0007669"/>
    <property type="project" value="TreeGrafter"/>
</dbReference>
<dbReference type="GeneID" id="105042804"/>
<evidence type="ECO:0000256" key="2">
    <source>
        <dbReference type="ARBA" id="ARBA00004180"/>
    </source>
</evidence>
<keyword evidence="6 7" id="KW-0968">Cytoplasmic vesicle</keyword>
<keyword evidence="9" id="KW-1185">Reference proteome</keyword>
<comment type="function">
    <text evidence="1 7">Clathrin is the major protein of the polyhedral coat of coated pits and vesicles.</text>
</comment>
<comment type="similarity">
    <text evidence="3 7">Belongs to the clathrin light chain family.</text>
</comment>
<sequence>MSSFDTFSNDGENGGYMAYDSQSYDYSSTFVDDAPPPAAFPGDVGGFDGGAVEDDVPIHHAHGGSMPNSPEGYGFHGDPQQGYAAAPSPFGMPDSNGKAYGDEEENGEIFVSDGPVLPDPEHMREEGFALREWRRQNAILLEEKERKEKERRNEIIAEADEYKRAFYEKRKLNCETNKTHNREREKLFLANQEKFHANADKQYWQAIAELIPHELPSIEKKRGKKEQEKKPSIMVIQGPKPGKPTDLTRMRQILVKLKHNPPPHMKPPPPPAPAADKDAKDAKDGAPATGKKPASPAKETTANGTTASPKGEAPSAAEGKEAKVPEPPTTA</sequence>
<feature type="region of interest" description="Disordered" evidence="8">
    <location>
        <begin position="214"/>
        <end position="331"/>
    </location>
</feature>
<gene>
    <name evidence="10" type="primary">LOC105042804</name>
</gene>
<dbReference type="PANTHER" id="PTHR10639">
    <property type="entry name" value="CLATHRIN LIGHT CHAIN"/>
    <property type="match status" value="1"/>
</dbReference>
<evidence type="ECO:0000256" key="1">
    <source>
        <dbReference type="ARBA" id="ARBA00003913"/>
    </source>
</evidence>
<dbReference type="FunCoup" id="A0A6I9R0K6">
    <property type="interactions" value="2727"/>
</dbReference>
<evidence type="ECO:0000313" key="10">
    <source>
        <dbReference type="RefSeq" id="XP_010918429.1"/>
    </source>
</evidence>
<evidence type="ECO:0000256" key="8">
    <source>
        <dbReference type="SAM" id="MobiDB-lite"/>
    </source>
</evidence>
<feature type="compositionally biased region" description="Basic and acidic residues" evidence="8">
    <location>
        <begin position="216"/>
        <end position="231"/>
    </location>
</feature>
<dbReference type="OrthoDB" id="782264at2759"/>